<evidence type="ECO:0000313" key="2">
    <source>
        <dbReference type="Proteomes" id="UP000688947"/>
    </source>
</evidence>
<organism evidence="1 2">
    <name type="scientific">Phytophthora cactorum</name>
    <dbReference type="NCBI Taxonomy" id="29920"/>
    <lineage>
        <taxon>Eukaryota</taxon>
        <taxon>Sar</taxon>
        <taxon>Stramenopiles</taxon>
        <taxon>Oomycota</taxon>
        <taxon>Peronosporomycetes</taxon>
        <taxon>Peronosporales</taxon>
        <taxon>Peronosporaceae</taxon>
        <taxon>Phytophthora</taxon>
    </lineage>
</organism>
<sequence>MDHQDAGEFGQPYARGDNIASAPFKSRTALQQRCREFARDRDFSLRVASNSWRKDAKEGNAKYVCKKMKGQQQLVPKSLERCPFCIAVCGFRGEWKITRMCLAHAHYRHTGFHVDTFVDSNLSEDATRLRQRGVSFATLQGVLEREMLPSYSGAWVDLTGKAIKDSLLSKGYTANHQTISQVKLRLLDAHQGDMMGSYQKLESYPGFNRQE</sequence>
<dbReference type="Proteomes" id="UP000688947">
    <property type="component" value="Unassembled WGS sequence"/>
</dbReference>
<evidence type="ECO:0000313" key="1">
    <source>
        <dbReference type="EMBL" id="KAG6943388.1"/>
    </source>
</evidence>
<gene>
    <name evidence="1" type="ORF">JG687_00018499</name>
</gene>
<dbReference type="AlphaFoldDB" id="A0A8T1TNQ8"/>
<reference evidence="1" key="1">
    <citation type="submission" date="2021-01" db="EMBL/GenBank/DDBJ databases">
        <title>Phytophthora aleatoria, a newly-described species from Pinus radiata is distinct from Phytophthora cactorum isolates based on comparative genomics.</title>
        <authorList>
            <person name="Mcdougal R."/>
            <person name="Panda P."/>
            <person name="Williams N."/>
            <person name="Studholme D.J."/>
        </authorList>
    </citation>
    <scope>NUCLEOTIDE SEQUENCE</scope>
    <source>
        <strain evidence="1">NZFS 3830</strain>
    </source>
</reference>
<comment type="caution">
    <text evidence="1">The sequence shown here is derived from an EMBL/GenBank/DDBJ whole genome shotgun (WGS) entry which is preliminary data.</text>
</comment>
<name>A0A8T1TNQ8_9STRA</name>
<dbReference type="OrthoDB" id="119269at2759"/>
<proteinExistence type="predicted"/>
<dbReference type="EMBL" id="JAENGZ010002576">
    <property type="protein sequence ID" value="KAG6943388.1"/>
    <property type="molecule type" value="Genomic_DNA"/>
</dbReference>
<dbReference type="VEuPathDB" id="FungiDB:PC110_g16903"/>
<accession>A0A8T1TNQ8</accession>
<protein>
    <submittedName>
        <fullName evidence="1">Uncharacterized protein</fullName>
    </submittedName>
</protein>